<protein>
    <submittedName>
        <fullName evidence="2">Uncharacterized protein</fullName>
    </submittedName>
</protein>
<evidence type="ECO:0000256" key="1">
    <source>
        <dbReference type="SAM" id="MobiDB-lite"/>
    </source>
</evidence>
<feature type="region of interest" description="Disordered" evidence="1">
    <location>
        <begin position="314"/>
        <end position="337"/>
    </location>
</feature>
<gene>
    <name evidence="2" type="ORF">EST38_g2531</name>
</gene>
<evidence type="ECO:0000313" key="3">
    <source>
        <dbReference type="Proteomes" id="UP000290288"/>
    </source>
</evidence>
<dbReference type="OrthoDB" id="10668376at2759"/>
<feature type="compositionally biased region" description="Polar residues" evidence="1">
    <location>
        <begin position="188"/>
        <end position="205"/>
    </location>
</feature>
<dbReference type="EMBL" id="SDEE01000045">
    <property type="protein sequence ID" value="RXW23306.1"/>
    <property type="molecule type" value="Genomic_DNA"/>
</dbReference>
<sequence>MPPLRDSNQNAKPRPRPLARAESFGKGDSPNPLYNGLDNRPPPTGRVRQMPRGHRRTLAPNPTTPTPSARAGSSKSVVLNAPRKSIFVLSPRAQKWSGLWNNMSGQTLGRPLSAFKLSGSSSGMDPVAVGAHATSLPTVDSAGDDLGTSVSSTLKLSSTITYNSGGMPELHTGDTSPAKQYLAHESFSDNSESEAPTQTQIQGSIESEDMDPSFEESQAAQDLAYPPTQNQGFYISSSETVTDLSSPGVVVNLKLDSDLFRFDTPPRQACAIDSAPGSQTQLNVTSTPVRGVGTTIDHLSSPFTLETTELSVIPPSASQVTSPRSNQGALGDRSNENNGDLVALPYPFPWFDEDKAQNPGRERSQNDALATFRFSPQKFDSYYRGRAKIHEFNPEEPRPSNLSLIFDAFGRYGITLSRFGQIMVRCEACQRVCYVDCQDKHCCTAKRVKRSRENGRWYIPSHRALDLLTDTEKSAGLTQKELEEVFVICHGCERVLAEDRSTGHVCNPDVAADT</sequence>
<keyword evidence="3" id="KW-1185">Reference proteome</keyword>
<dbReference type="AlphaFoldDB" id="A0A4Q2DUA5"/>
<dbReference type="Proteomes" id="UP000290288">
    <property type="component" value="Unassembled WGS sequence"/>
</dbReference>
<feature type="compositionally biased region" description="Polar residues" evidence="1">
    <location>
        <begin position="314"/>
        <end position="328"/>
    </location>
</feature>
<feature type="region of interest" description="Disordered" evidence="1">
    <location>
        <begin position="185"/>
        <end position="219"/>
    </location>
</feature>
<feature type="region of interest" description="Disordered" evidence="1">
    <location>
        <begin position="1"/>
        <end position="77"/>
    </location>
</feature>
<comment type="caution">
    <text evidence="2">The sequence shown here is derived from an EMBL/GenBank/DDBJ whole genome shotgun (WGS) entry which is preliminary data.</text>
</comment>
<proteinExistence type="predicted"/>
<reference evidence="2 3" key="1">
    <citation type="submission" date="2019-01" db="EMBL/GenBank/DDBJ databases">
        <title>Draft genome sequence of Psathyrella aberdarensis IHI B618.</title>
        <authorList>
            <person name="Buettner E."/>
            <person name="Kellner H."/>
        </authorList>
    </citation>
    <scope>NUCLEOTIDE SEQUENCE [LARGE SCALE GENOMIC DNA]</scope>
    <source>
        <strain evidence="2 3">IHI B618</strain>
    </source>
</reference>
<accession>A0A4Q2DUA5</accession>
<evidence type="ECO:0000313" key="2">
    <source>
        <dbReference type="EMBL" id="RXW23306.1"/>
    </source>
</evidence>
<name>A0A4Q2DUA5_9AGAR</name>
<organism evidence="2 3">
    <name type="scientific">Candolleomyces aberdarensis</name>
    <dbReference type="NCBI Taxonomy" id="2316362"/>
    <lineage>
        <taxon>Eukaryota</taxon>
        <taxon>Fungi</taxon>
        <taxon>Dikarya</taxon>
        <taxon>Basidiomycota</taxon>
        <taxon>Agaricomycotina</taxon>
        <taxon>Agaricomycetes</taxon>
        <taxon>Agaricomycetidae</taxon>
        <taxon>Agaricales</taxon>
        <taxon>Agaricineae</taxon>
        <taxon>Psathyrellaceae</taxon>
        <taxon>Candolleomyces</taxon>
    </lineage>
</organism>
<feature type="compositionally biased region" description="Polar residues" evidence="1">
    <location>
        <begin position="1"/>
        <end position="11"/>
    </location>
</feature>